<accession>A0A1I4S3E2</accession>
<sequence length="408" mass="47372">MTVSQEQLLKEALLEASPLQVHRKTDYPSMNEQLSGIFSEIKQLRKANDKQMRKAQRVRKHLDVLILDLWVAANYSKSPWRMISLNRNDYTKDARYRKLFLKYDLFNGVLKNLIALGYVEEKIGFFDKAKGEGFQSRIKASEKLLDLLEFDISKIERDPEAPEEETIIKKDENGKVIDYVDDEFTNQMREDLRKYNDLLRRSNIGTDGIDLRNKYDPTCITVKRIFNGESGGGRFYCGFWQTMPKDDRKKLTINGEEVCELDYSALHPTLAYALKGIPVTDDPYTIEGCDRSEVKKAFLVLFNCESRQHALNTIRSEFRIKNAESLLQKIEQKHEVISKSFYNPGFGLHLQNLDAWLAEKIINQLTERGIVCLPVHDSFIVSKKHEAELHHLMEETFYSIANTYPVIK</sequence>
<proteinExistence type="predicted"/>
<dbReference type="OrthoDB" id="7059994at2"/>
<name>A0A1I4S3E2_9PROT</name>
<organism evidence="1 2">
    <name type="scientific">Nitrosomonas communis</name>
    <dbReference type="NCBI Taxonomy" id="44574"/>
    <lineage>
        <taxon>Bacteria</taxon>
        <taxon>Pseudomonadati</taxon>
        <taxon>Pseudomonadota</taxon>
        <taxon>Betaproteobacteria</taxon>
        <taxon>Nitrosomonadales</taxon>
        <taxon>Nitrosomonadaceae</taxon>
        <taxon>Nitrosomonas</taxon>
    </lineage>
</organism>
<dbReference type="RefSeq" id="WP_074905995.1">
    <property type="nucleotide sequence ID" value="NZ_FOUB01000037.1"/>
</dbReference>
<evidence type="ECO:0008006" key="3">
    <source>
        <dbReference type="Google" id="ProtNLM"/>
    </source>
</evidence>
<protein>
    <recommendedName>
        <fullName evidence="3">DNA-directed DNA polymerase family A palm domain-containing protein</fullName>
    </recommendedName>
</protein>
<reference evidence="2" key="1">
    <citation type="submission" date="2016-10" db="EMBL/GenBank/DDBJ databases">
        <authorList>
            <person name="Varghese N."/>
            <person name="Submissions S."/>
        </authorList>
    </citation>
    <scope>NUCLEOTIDE SEQUENCE [LARGE SCALE GENOMIC DNA]</scope>
    <source>
        <strain evidence="2">Nm44</strain>
    </source>
</reference>
<dbReference type="Proteomes" id="UP000183287">
    <property type="component" value="Unassembled WGS sequence"/>
</dbReference>
<dbReference type="EMBL" id="FOUB01000037">
    <property type="protein sequence ID" value="SFM58921.1"/>
    <property type="molecule type" value="Genomic_DNA"/>
</dbReference>
<evidence type="ECO:0000313" key="1">
    <source>
        <dbReference type="EMBL" id="SFM58921.1"/>
    </source>
</evidence>
<evidence type="ECO:0000313" key="2">
    <source>
        <dbReference type="Proteomes" id="UP000183287"/>
    </source>
</evidence>
<gene>
    <name evidence="1" type="ORF">SAMN05421863_103718</name>
</gene>
<keyword evidence="2" id="KW-1185">Reference proteome</keyword>
<dbReference type="AlphaFoldDB" id="A0A1I4S3E2"/>